<dbReference type="NCBIfam" id="TIGR04057">
    <property type="entry name" value="SusC_RagA_signa"/>
    <property type="match status" value="1"/>
</dbReference>
<evidence type="ECO:0000256" key="3">
    <source>
        <dbReference type="SAM" id="SignalP"/>
    </source>
</evidence>
<dbReference type="Pfam" id="PF13715">
    <property type="entry name" value="CarbopepD_reg_2"/>
    <property type="match status" value="1"/>
</dbReference>
<feature type="chain" id="PRO_5046112816" evidence="3">
    <location>
        <begin position="20"/>
        <end position="431"/>
    </location>
</feature>
<dbReference type="InterPro" id="IPR023997">
    <property type="entry name" value="TonB-dep_OMP_SusC/RagA_CS"/>
</dbReference>
<gene>
    <name evidence="5" type="ORF">MKP09_18300</name>
</gene>
<dbReference type="InterPro" id="IPR037066">
    <property type="entry name" value="Plug_dom_sf"/>
</dbReference>
<keyword evidence="1" id="KW-0472">Membrane</keyword>
<evidence type="ECO:0000259" key="4">
    <source>
        <dbReference type="Pfam" id="PF07715"/>
    </source>
</evidence>
<keyword evidence="1" id="KW-0813">Transport</keyword>
<feature type="domain" description="TonB-dependent receptor plug" evidence="4">
    <location>
        <begin position="112"/>
        <end position="217"/>
    </location>
</feature>
<keyword evidence="5" id="KW-0675">Receptor</keyword>
<dbReference type="SUPFAM" id="SSF49464">
    <property type="entry name" value="Carboxypeptidase regulatory domain-like"/>
    <property type="match status" value="1"/>
</dbReference>
<evidence type="ECO:0000313" key="6">
    <source>
        <dbReference type="Proteomes" id="UP001202248"/>
    </source>
</evidence>
<reference evidence="5 6" key="1">
    <citation type="submission" date="2022-02" db="EMBL/GenBank/DDBJ databases">
        <authorList>
            <person name="Min J."/>
        </authorList>
    </citation>
    <scope>NUCLEOTIDE SEQUENCE [LARGE SCALE GENOMIC DNA]</scope>
    <source>
        <strain evidence="5 6">GR10-1</strain>
    </source>
</reference>
<comment type="similarity">
    <text evidence="1">Belongs to the TonB-dependent receptor family.</text>
</comment>
<dbReference type="InterPro" id="IPR039426">
    <property type="entry name" value="TonB-dep_rcpt-like"/>
</dbReference>
<dbReference type="SUPFAM" id="SSF56935">
    <property type="entry name" value="Porins"/>
    <property type="match status" value="1"/>
</dbReference>
<feature type="region of interest" description="Disordered" evidence="2">
    <location>
        <begin position="267"/>
        <end position="292"/>
    </location>
</feature>
<evidence type="ECO:0000256" key="2">
    <source>
        <dbReference type="SAM" id="MobiDB-lite"/>
    </source>
</evidence>
<protein>
    <submittedName>
        <fullName evidence="5">TonB-dependent receptor plug domain-containing protein</fullName>
    </submittedName>
</protein>
<feature type="compositionally biased region" description="Low complexity" evidence="2">
    <location>
        <begin position="269"/>
        <end position="280"/>
    </location>
</feature>
<keyword evidence="1" id="KW-0812">Transmembrane</keyword>
<proteinExistence type="inferred from homology"/>
<dbReference type="InterPro" id="IPR012910">
    <property type="entry name" value="Plug_dom"/>
</dbReference>
<evidence type="ECO:0000256" key="1">
    <source>
        <dbReference type="PROSITE-ProRule" id="PRU01360"/>
    </source>
</evidence>
<dbReference type="EMBL" id="JAKWBL010000004">
    <property type="protein sequence ID" value="MCH5599725.1"/>
    <property type="molecule type" value="Genomic_DNA"/>
</dbReference>
<accession>A0ABS9SN14</accession>
<keyword evidence="1" id="KW-1134">Transmembrane beta strand</keyword>
<comment type="subcellular location">
    <subcellularLocation>
        <location evidence="1">Cell outer membrane</location>
        <topology evidence="1">Multi-pass membrane protein</topology>
    </subcellularLocation>
</comment>
<keyword evidence="1" id="KW-0998">Cell outer membrane</keyword>
<comment type="caution">
    <text evidence="5">The sequence shown here is derived from an EMBL/GenBank/DDBJ whole genome shotgun (WGS) entry which is preliminary data.</text>
</comment>
<dbReference type="InterPro" id="IPR008969">
    <property type="entry name" value="CarboxyPept-like_regulatory"/>
</dbReference>
<dbReference type="Pfam" id="PF07715">
    <property type="entry name" value="Plug"/>
    <property type="match status" value="1"/>
</dbReference>
<name>A0ABS9SN14_9BACT</name>
<dbReference type="PROSITE" id="PS52016">
    <property type="entry name" value="TONB_DEPENDENT_REC_3"/>
    <property type="match status" value="1"/>
</dbReference>
<dbReference type="Gene3D" id="2.60.40.1120">
    <property type="entry name" value="Carboxypeptidase-like, regulatory domain"/>
    <property type="match status" value="1"/>
</dbReference>
<dbReference type="RefSeq" id="WP_240831758.1">
    <property type="nucleotide sequence ID" value="NZ_JAKWBL010000004.1"/>
</dbReference>
<keyword evidence="6" id="KW-1185">Reference proteome</keyword>
<dbReference type="Gene3D" id="2.170.130.10">
    <property type="entry name" value="TonB-dependent receptor, plug domain"/>
    <property type="match status" value="1"/>
</dbReference>
<dbReference type="Proteomes" id="UP001202248">
    <property type="component" value="Unassembled WGS sequence"/>
</dbReference>
<organism evidence="5 6">
    <name type="scientific">Niabella ginsengisoli</name>
    <dbReference type="NCBI Taxonomy" id="522298"/>
    <lineage>
        <taxon>Bacteria</taxon>
        <taxon>Pseudomonadati</taxon>
        <taxon>Bacteroidota</taxon>
        <taxon>Chitinophagia</taxon>
        <taxon>Chitinophagales</taxon>
        <taxon>Chitinophagaceae</taxon>
        <taxon>Niabella</taxon>
    </lineage>
</organism>
<feature type="signal peptide" evidence="3">
    <location>
        <begin position="1"/>
        <end position="19"/>
    </location>
</feature>
<keyword evidence="3" id="KW-0732">Signal</keyword>
<sequence>MRSIAVCLCTLFSIYYAHAQTKPISGTVTDEKNAPIPNVSVVVKGASSGTTTNDDGKYTINAKTGDVLEFSSIGYQSASLTIDASGAGNIVLNPDVSGLTDVVVIGYGTQRKKDLTGSVAVVDMNELKSQPSSSPVEALQGKATGVQIINDGSPGSTPQIRIRGFSTINNNDPLFVIDGMPYTGKLSWLNAEDIENMQVLKDASASSIYGSRANNGVVIITTKKGRKGPPKINLDIYYGTQRPNKNTFPEYMTPMQYAQNLYAAFRNSGQTPGQEGTTGPNYGTDPNNPTLPEYLIAGSKNGQNITAADADPSKYRYTQNSSTFYQITKANQAGTNWFNEITNPAPMQSYQLTVLGGGENSTYSLSGGYFNQEGTIKYTGFKRYTIRANTSFKTLGDRLKLGKICNTRIYVDMDLQLTQMLPEATREKAPQ</sequence>
<evidence type="ECO:0000313" key="5">
    <source>
        <dbReference type="EMBL" id="MCH5599725.1"/>
    </source>
</evidence>